<dbReference type="GO" id="GO:0003924">
    <property type="term" value="F:GTPase activity"/>
    <property type="evidence" value="ECO:0007669"/>
    <property type="project" value="InterPro"/>
</dbReference>
<dbReference type="EMBL" id="CP099418">
    <property type="protein sequence ID" value="USW47228.1"/>
    <property type="molecule type" value="Genomic_DNA"/>
</dbReference>
<organism evidence="13 14">
    <name type="scientific">Septoria linicola</name>
    <dbReference type="NCBI Taxonomy" id="215465"/>
    <lineage>
        <taxon>Eukaryota</taxon>
        <taxon>Fungi</taxon>
        <taxon>Dikarya</taxon>
        <taxon>Ascomycota</taxon>
        <taxon>Pezizomycotina</taxon>
        <taxon>Dothideomycetes</taxon>
        <taxon>Dothideomycetidae</taxon>
        <taxon>Mycosphaerellales</taxon>
        <taxon>Mycosphaerellaceae</taxon>
        <taxon>Septoria</taxon>
    </lineage>
</organism>
<feature type="compositionally biased region" description="Acidic residues" evidence="11">
    <location>
        <begin position="9"/>
        <end position="29"/>
    </location>
</feature>
<dbReference type="Gene3D" id="3.40.50.300">
    <property type="entry name" value="P-loop containing nucleotide triphosphate hydrolases"/>
    <property type="match status" value="1"/>
</dbReference>
<dbReference type="InterPro" id="IPR015033">
    <property type="entry name" value="HBS1-like_N"/>
</dbReference>
<dbReference type="Pfam" id="PF08938">
    <property type="entry name" value="HBS1_N"/>
    <property type="match status" value="1"/>
</dbReference>
<evidence type="ECO:0000256" key="7">
    <source>
        <dbReference type="ARBA" id="ARBA00022845"/>
    </source>
</evidence>
<keyword evidence="5" id="KW-0251">Elongation factor</keyword>
<feature type="region of interest" description="Disordered" evidence="11">
    <location>
        <begin position="1"/>
        <end position="32"/>
    </location>
</feature>
<proteinExistence type="inferred from homology"/>
<keyword evidence="3" id="KW-0963">Cytoplasm</keyword>
<feature type="compositionally biased region" description="Basic and acidic residues" evidence="11">
    <location>
        <begin position="89"/>
        <end position="99"/>
    </location>
</feature>
<evidence type="ECO:0000256" key="6">
    <source>
        <dbReference type="ARBA" id="ARBA00022801"/>
    </source>
</evidence>
<dbReference type="GO" id="GO:0003746">
    <property type="term" value="F:translation elongation factor activity"/>
    <property type="evidence" value="ECO:0007669"/>
    <property type="project" value="UniProtKB-KW"/>
</dbReference>
<evidence type="ECO:0000256" key="11">
    <source>
        <dbReference type="SAM" id="MobiDB-lite"/>
    </source>
</evidence>
<keyword evidence="6" id="KW-0378">Hydrolase</keyword>
<dbReference type="FunFam" id="2.40.30.10:FF:000020">
    <property type="entry name" value="Translation elongation factor EF-1"/>
    <property type="match status" value="1"/>
</dbReference>
<evidence type="ECO:0000313" key="13">
    <source>
        <dbReference type="EMBL" id="USW47228.1"/>
    </source>
</evidence>
<dbReference type="PRINTS" id="PR00315">
    <property type="entry name" value="ELONGATNFCT"/>
</dbReference>
<feature type="region of interest" description="Disordered" evidence="11">
    <location>
        <begin position="80"/>
        <end position="99"/>
    </location>
</feature>
<dbReference type="InterPro" id="IPR009000">
    <property type="entry name" value="Transl_B-barrel_sf"/>
</dbReference>
<dbReference type="SUPFAM" id="SSF50447">
    <property type="entry name" value="Translation proteins"/>
    <property type="match status" value="1"/>
</dbReference>
<feature type="compositionally biased region" description="Basic and acidic residues" evidence="11">
    <location>
        <begin position="234"/>
        <end position="255"/>
    </location>
</feature>
<reference evidence="13" key="1">
    <citation type="submission" date="2022-06" db="EMBL/GenBank/DDBJ databases">
        <title>Complete genome sequences of two strains of the flax pathogen Septoria linicola.</title>
        <authorList>
            <person name="Lapalu N."/>
            <person name="Simon A."/>
            <person name="Demenou B."/>
            <person name="Paumier D."/>
            <person name="Guillot M.-P."/>
            <person name="Gout L."/>
            <person name="Valade R."/>
        </authorList>
    </citation>
    <scope>NUCLEOTIDE SEQUENCE</scope>
    <source>
        <strain evidence="13">SE15195</strain>
    </source>
</reference>
<dbReference type="AlphaFoldDB" id="A0A9Q9AHX6"/>
<keyword evidence="8" id="KW-0648">Protein biosynthesis</keyword>
<evidence type="ECO:0000313" key="14">
    <source>
        <dbReference type="Proteomes" id="UP001056384"/>
    </source>
</evidence>
<dbReference type="PROSITE" id="PS00301">
    <property type="entry name" value="G_TR_1"/>
    <property type="match status" value="1"/>
</dbReference>
<evidence type="ECO:0000256" key="2">
    <source>
        <dbReference type="ARBA" id="ARBA00007249"/>
    </source>
</evidence>
<keyword evidence="4" id="KW-0547">Nucleotide-binding</keyword>
<dbReference type="SUPFAM" id="SSF50465">
    <property type="entry name" value="EF-Tu/eEF-1alpha/eIF2-gamma C-terminal domain"/>
    <property type="match status" value="1"/>
</dbReference>
<dbReference type="PANTHER" id="PTHR23115">
    <property type="entry name" value="TRANSLATION FACTOR"/>
    <property type="match status" value="1"/>
</dbReference>
<protein>
    <submittedName>
        <fullName evidence="13">HBS1-like protein</fullName>
    </submittedName>
</protein>
<evidence type="ECO:0000256" key="1">
    <source>
        <dbReference type="ARBA" id="ARBA00004496"/>
    </source>
</evidence>
<dbReference type="CDD" id="cd16267">
    <property type="entry name" value="HBS1-like_II"/>
    <property type="match status" value="1"/>
</dbReference>
<dbReference type="PROSITE" id="PS51722">
    <property type="entry name" value="G_TR_2"/>
    <property type="match status" value="1"/>
</dbReference>
<dbReference type="Pfam" id="PF00009">
    <property type="entry name" value="GTP_EFTU"/>
    <property type="match status" value="1"/>
</dbReference>
<dbReference type="InterPro" id="IPR050100">
    <property type="entry name" value="TRAFAC_GTPase_members"/>
</dbReference>
<feature type="compositionally biased region" description="Pro residues" evidence="11">
    <location>
        <begin position="264"/>
        <end position="275"/>
    </location>
</feature>
<keyword evidence="7" id="KW-0810">Translation regulation</keyword>
<dbReference type="GO" id="GO:0005829">
    <property type="term" value="C:cytosol"/>
    <property type="evidence" value="ECO:0007669"/>
    <property type="project" value="GOC"/>
</dbReference>
<feature type="domain" description="Tr-type G" evidence="12">
    <location>
        <begin position="380"/>
        <end position="605"/>
    </location>
</feature>
<sequence>MQRVKNVDYDEDDIYSDEDEYGEGQDELTAEDKDNFASLTPVVRAELGEAGITTTTKEIEDALWHYFWDVGKSVAYLKNARTPQQPKQQDVKKAKTKSKFDEASAQNAANAGESLSFFDCAWRRVDEGRMRSMVDKGEQGAGQCGWSATDQVRADPMSMPSVSATDWFKDTPWSGVPAEKLGVLVPARPQRAEPRLLGGSSKLAKLAEERRRKAAAAQQAPQTPANDSISALDRLSKPKDTKENIRPPTNEEPKKYPIRRKRSPTPPPRQPTPPPEEPKEILPDLKSSPTAFGHALASQEQASQRNKNIGLQDLFGSGYSLASFTGLSPDDTVLQAQQGSRGLNNVLAKKTEALKISSVPKSKSKGLDVPKLWAEEKSKRKSAAFVVIGHVDHGKSTLMGRLLLDTGAVAQRDIEKYRKQAAEMGKSSFALAWVMDTGSEERQRGVTVDIAQHHFSTENVDFTILDAPGHRDFVPNMIGGASMADIGVLVVDANQLESGMKGQTREHILLAHAVGLRRIVVAVNKLDSTAKPWDESLFKAVSVEIRKLLTETGFAKSDVAVVPCSGLSGENVVKTPSSSSEASWISNGHPTLLQQLEQSVPASALPETISRPLRMQIADVFRGGLQNPLSISGLVRTGHVQSGESIIIQPSGESATVKAIELAGTAKDWAAAGHIATIHLSDIEARHLRSGDVACSASKPISVVKNVIARVQALDALLPQEVDVHVGRLHLPGSISQLFSVVNAKDEVLKKKPRIIKAGQRAVVRIALDGSAPLEAGDRIVLRAEGSTIAAGLVENVGR</sequence>
<gene>
    <name evidence="13" type="ORF">Slin15195_G005470</name>
</gene>
<dbReference type="Proteomes" id="UP001056384">
    <property type="component" value="Chromosome 1"/>
</dbReference>
<evidence type="ECO:0000256" key="3">
    <source>
        <dbReference type="ARBA" id="ARBA00022490"/>
    </source>
</evidence>
<dbReference type="GO" id="GO:0002184">
    <property type="term" value="P:cytoplasmic translational termination"/>
    <property type="evidence" value="ECO:0007669"/>
    <property type="project" value="UniProtKB-ARBA"/>
</dbReference>
<dbReference type="Pfam" id="PF03143">
    <property type="entry name" value="GTP_EFTU_D3"/>
    <property type="match status" value="1"/>
</dbReference>
<keyword evidence="9" id="KW-0342">GTP-binding</keyword>
<evidence type="ECO:0000256" key="10">
    <source>
        <dbReference type="ARBA" id="ARBA00049117"/>
    </source>
</evidence>
<dbReference type="InterPro" id="IPR004160">
    <property type="entry name" value="Transl_elong_EFTu/EF1A_C"/>
</dbReference>
<dbReference type="OrthoDB" id="342024at2759"/>
<evidence type="ECO:0000256" key="4">
    <source>
        <dbReference type="ARBA" id="ARBA00022741"/>
    </source>
</evidence>
<keyword evidence="14" id="KW-1185">Reference proteome</keyword>
<feature type="region of interest" description="Disordered" evidence="11">
    <location>
        <begin position="207"/>
        <end position="304"/>
    </location>
</feature>
<accession>A0A9Q9AHX6</accession>
<dbReference type="InterPro" id="IPR000795">
    <property type="entry name" value="T_Tr_GTP-bd_dom"/>
</dbReference>
<evidence type="ECO:0000259" key="12">
    <source>
        <dbReference type="PROSITE" id="PS51722"/>
    </source>
</evidence>
<dbReference type="InterPro" id="IPR009001">
    <property type="entry name" value="Transl_elong_EF1A/Init_IF2_C"/>
</dbReference>
<dbReference type="SUPFAM" id="SSF52540">
    <property type="entry name" value="P-loop containing nucleoside triphosphate hydrolases"/>
    <property type="match status" value="1"/>
</dbReference>
<dbReference type="InterPro" id="IPR031157">
    <property type="entry name" value="G_TR_CS"/>
</dbReference>
<dbReference type="GO" id="GO:0005525">
    <property type="term" value="F:GTP binding"/>
    <property type="evidence" value="ECO:0007669"/>
    <property type="project" value="UniProtKB-KW"/>
</dbReference>
<comment type="subcellular location">
    <subcellularLocation>
        <location evidence="1">Cytoplasm</location>
    </subcellularLocation>
</comment>
<comment type="similarity">
    <text evidence="2">Belongs to the TRAFAC class translation factor GTPase superfamily. Classic translation factor GTPase family. EF-Tu/EF-1A subfamily.</text>
</comment>
<comment type="catalytic activity">
    <reaction evidence="10">
        <text>GTP + H2O = GDP + phosphate + H(+)</text>
        <dbReference type="Rhea" id="RHEA:19669"/>
        <dbReference type="ChEBI" id="CHEBI:15377"/>
        <dbReference type="ChEBI" id="CHEBI:15378"/>
        <dbReference type="ChEBI" id="CHEBI:37565"/>
        <dbReference type="ChEBI" id="CHEBI:43474"/>
        <dbReference type="ChEBI" id="CHEBI:58189"/>
    </reaction>
    <physiologicalReaction direction="left-to-right" evidence="10">
        <dbReference type="Rhea" id="RHEA:19670"/>
    </physiologicalReaction>
</comment>
<dbReference type="Gene3D" id="2.40.30.10">
    <property type="entry name" value="Translation factors"/>
    <property type="match status" value="2"/>
</dbReference>
<evidence type="ECO:0000256" key="9">
    <source>
        <dbReference type="ARBA" id="ARBA00023134"/>
    </source>
</evidence>
<evidence type="ECO:0000256" key="5">
    <source>
        <dbReference type="ARBA" id="ARBA00022768"/>
    </source>
</evidence>
<evidence type="ECO:0000256" key="8">
    <source>
        <dbReference type="ARBA" id="ARBA00022917"/>
    </source>
</evidence>
<dbReference type="InterPro" id="IPR027417">
    <property type="entry name" value="P-loop_NTPase"/>
</dbReference>
<dbReference type="GO" id="GO:0006417">
    <property type="term" value="P:regulation of translation"/>
    <property type="evidence" value="ECO:0007669"/>
    <property type="project" value="UniProtKB-KW"/>
</dbReference>
<name>A0A9Q9AHX6_9PEZI</name>